<evidence type="ECO:0000256" key="7">
    <source>
        <dbReference type="ARBA" id="ARBA00022723"/>
    </source>
</evidence>
<comment type="catalytic activity">
    <reaction evidence="16">
        <text>Cu(+)(in) + ATP + H2O = Cu(+)(out) + ADP + phosphate + H(+)</text>
        <dbReference type="Rhea" id="RHEA:25792"/>
        <dbReference type="ChEBI" id="CHEBI:15377"/>
        <dbReference type="ChEBI" id="CHEBI:15378"/>
        <dbReference type="ChEBI" id="CHEBI:30616"/>
        <dbReference type="ChEBI" id="CHEBI:43474"/>
        <dbReference type="ChEBI" id="CHEBI:49552"/>
        <dbReference type="ChEBI" id="CHEBI:456216"/>
        <dbReference type="EC" id="7.2.2.8"/>
    </reaction>
</comment>
<dbReference type="InterPro" id="IPR008250">
    <property type="entry name" value="ATPase_P-typ_transduc_dom_A_sf"/>
</dbReference>
<dbReference type="InterPro" id="IPR044492">
    <property type="entry name" value="P_typ_ATPase_HD_dom"/>
</dbReference>
<feature type="domain" description="HMA" evidence="18">
    <location>
        <begin position="10"/>
        <end position="76"/>
    </location>
</feature>
<dbReference type="Gene3D" id="2.70.150.10">
    <property type="entry name" value="Calcium-transporting ATPase, cytoplasmic transduction domain A"/>
    <property type="match status" value="1"/>
</dbReference>
<evidence type="ECO:0000256" key="16">
    <source>
        <dbReference type="ARBA" id="ARBA00049289"/>
    </source>
</evidence>
<evidence type="ECO:0000313" key="19">
    <source>
        <dbReference type="EMBL" id="BDI29545.1"/>
    </source>
</evidence>
<evidence type="ECO:0000256" key="5">
    <source>
        <dbReference type="ARBA" id="ARBA00022475"/>
    </source>
</evidence>
<feature type="transmembrane region" description="Helical" evidence="17">
    <location>
        <begin position="129"/>
        <end position="150"/>
    </location>
</feature>
<dbReference type="EMBL" id="AP025739">
    <property type="protein sequence ID" value="BDI29545.1"/>
    <property type="molecule type" value="Genomic_DNA"/>
</dbReference>
<dbReference type="InterPro" id="IPR036163">
    <property type="entry name" value="HMA_dom_sf"/>
</dbReference>
<evidence type="ECO:0000256" key="6">
    <source>
        <dbReference type="ARBA" id="ARBA00022692"/>
    </source>
</evidence>
<reference evidence="19 20" key="1">
    <citation type="journal article" date="2019" name="Int. J. Syst. Evol. Microbiol.">
        <title>Capsulimonas corticalis gen. nov., sp. nov., an aerobic capsulated bacterium, of a novel bacterial order, Capsulimonadales ord. nov., of the class Armatimonadia of the phylum Armatimonadetes.</title>
        <authorList>
            <person name="Li J."/>
            <person name="Kudo C."/>
            <person name="Tonouchi A."/>
        </authorList>
    </citation>
    <scope>NUCLEOTIDE SEQUENCE [LARGE SCALE GENOMIC DNA]</scope>
    <source>
        <strain evidence="19 20">AX-7</strain>
    </source>
</reference>
<sequence>MESTTRKDAAVCTLEIQGMHCASCVGRIERMLGKVTGVDHADVNLATNRARVTYDPGQATLAAMVAAVEKAGFGAAPVTAAKPRAEETPRRDAVLVNLIGAAILTLPVLVLSMMGMTSVAMDRMGQTSWLLWTFAVLTALVVFGFGRQFFAGAWSAFRHGGASTMDTLVAIGSGAAYFYSLAELLSSPHPRTYFETSATIVTLILMGRWLEGRARRRASDAIRSLAALAPKTASVVGSDGAEREIPLDQISPGDVIRVRPGEKIAVDGTVVEGASAVDEAMLTGESMPVDKATGDAVIGGTLNTSGALLYRATATGDATVLAQMVRLVEEAQGSKAPVQRLADAVSAVFVPAVLGIALVTFLVWFFALHAGIAGALAPAVAVLVIACPCALGLATPTAIMVGTGRGAGLGILIKNGEALERAHQIGRVVFDKTGTITEGRPVVTEIVTYGGWERGALLQIAAAAERPSEHALARAIVAQADAEALPGTSTEFTSLAGQGVRATVDGRAVLVGTARMCEEWEIALSSAASQDLARLESEGKTAMIVAVDGRAAGVVAVADTVRPGAKAALARLAGMGISVALLTGDSPRVAQAVATELGVTEVRAGVRPDGKVAALREWRANGPAIAMVGDGVNDAPALAQADLGVAMGRAADVAMEAADITLLRADLNGVADAIILSRATMKIIRQNLFWAFIFNIIGIPMAALGLLSPTIAALAMAFSSVTVVTNSLRLKTARLR</sequence>
<dbReference type="InterPro" id="IPR023298">
    <property type="entry name" value="ATPase_P-typ_TM_dom_sf"/>
</dbReference>
<dbReference type="InterPro" id="IPR023299">
    <property type="entry name" value="ATPase_P-typ_cyto_dom_N"/>
</dbReference>
<keyword evidence="8 17" id="KW-0547">Nucleotide-binding</keyword>
<dbReference type="PRINTS" id="PR00119">
    <property type="entry name" value="CATATPASE"/>
</dbReference>
<dbReference type="InterPro" id="IPR027256">
    <property type="entry name" value="P-typ_ATPase_IB"/>
</dbReference>
<dbReference type="GO" id="GO:0016887">
    <property type="term" value="F:ATP hydrolysis activity"/>
    <property type="evidence" value="ECO:0007669"/>
    <property type="project" value="InterPro"/>
</dbReference>
<accession>A0A402CZ26</accession>
<feature type="transmembrane region" description="Helical" evidence="17">
    <location>
        <begin position="711"/>
        <end position="730"/>
    </location>
</feature>
<evidence type="ECO:0000256" key="2">
    <source>
        <dbReference type="ARBA" id="ARBA00006024"/>
    </source>
</evidence>
<dbReference type="RefSeq" id="WP_119322579.1">
    <property type="nucleotide sequence ID" value="NZ_AP025739.1"/>
</dbReference>
<feature type="transmembrane region" description="Helical" evidence="17">
    <location>
        <begin position="192"/>
        <end position="210"/>
    </location>
</feature>
<dbReference type="InterPro" id="IPR059000">
    <property type="entry name" value="ATPase_P-type_domA"/>
</dbReference>
<evidence type="ECO:0000256" key="3">
    <source>
        <dbReference type="ARBA" id="ARBA00012517"/>
    </source>
</evidence>
<keyword evidence="20" id="KW-1185">Reference proteome</keyword>
<evidence type="ECO:0000256" key="4">
    <source>
        <dbReference type="ARBA" id="ARBA00022448"/>
    </source>
</evidence>
<name>A0A402CZ26_9BACT</name>
<dbReference type="GO" id="GO:0043682">
    <property type="term" value="F:P-type divalent copper transporter activity"/>
    <property type="evidence" value="ECO:0007669"/>
    <property type="project" value="TreeGrafter"/>
</dbReference>
<keyword evidence="13" id="KW-0186">Copper</keyword>
<feature type="transmembrane region" description="Helical" evidence="17">
    <location>
        <begin position="94"/>
        <end position="117"/>
    </location>
</feature>
<dbReference type="SUPFAM" id="SSF55008">
    <property type="entry name" value="HMA, heavy metal-associated domain"/>
    <property type="match status" value="1"/>
</dbReference>
<dbReference type="AlphaFoldDB" id="A0A402CZ26"/>
<dbReference type="KEGG" id="ccot:CCAX7_15960"/>
<evidence type="ECO:0000256" key="12">
    <source>
        <dbReference type="ARBA" id="ARBA00022989"/>
    </source>
</evidence>
<evidence type="ECO:0000256" key="9">
    <source>
        <dbReference type="ARBA" id="ARBA00022796"/>
    </source>
</evidence>
<dbReference type="Gene3D" id="3.40.50.1000">
    <property type="entry name" value="HAD superfamily/HAD-like"/>
    <property type="match status" value="1"/>
</dbReference>
<feature type="transmembrane region" description="Helical" evidence="17">
    <location>
        <begin position="688"/>
        <end position="705"/>
    </location>
</feature>
<dbReference type="PANTHER" id="PTHR43520:SF8">
    <property type="entry name" value="P-TYPE CU(+) TRANSPORTER"/>
    <property type="match status" value="1"/>
</dbReference>
<dbReference type="FunCoup" id="A0A402CZ26">
    <property type="interactions" value="422"/>
</dbReference>
<dbReference type="InterPro" id="IPR036412">
    <property type="entry name" value="HAD-like_sf"/>
</dbReference>
<keyword evidence="4" id="KW-0813">Transport</keyword>
<feature type="transmembrane region" description="Helical" evidence="17">
    <location>
        <begin position="344"/>
        <end position="366"/>
    </location>
</feature>
<dbReference type="CDD" id="cd02094">
    <property type="entry name" value="P-type_ATPase_Cu-like"/>
    <property type="match status" value="1"/>
</dbReference>
<organism evidence="19 20">
    <name type="scientific">Capsulimonas corticalis</name>
    <dbReference type="NCBI Taxonomy" id="2219043"/>
    <lineage>
        <taxon>Bacteria</taxon>
        <taxon>Bacillati</taxon>
        <taxon>Armatimonadota</taxon>
        <taxon>Armatimonadia</taxon>
        <taxon>Capsulimonadales</taxon>
        <taxon>Capsulimonadaceae</taxon>
        <taxon>Capsulimonas</taxon>
    </lineage>
</organism>
<dbReference type="PANTHER" id="PTHR43520">
    <property type="entry name" value="ATP7, ISOFORM B"/>
    <property type="match status" value="1"/>
</dbReference>
<dbReference type="GO" id="GO:0005524">
    <property type="term" value="F:ATP binding"/>
    <property type="evidence" value="ECO:0007669"/>
    <property type="project" value="UniProtKB-UniRule"/>
</dbReference>
<proteinExistence type="inferred from homology"/>
<dbReference type="Gene3D" id="3.30.70.100">
    <property type="match status" value="1"/>
</dbReference>
<gene>
    <name evidence="19" type="ORF">CCAX7_15960</name>
</gene>
<keyword evidence="5 17" id="KW-1003">Cell membrane</keyword>
<feature type="transmembrane region" description="Helical" evidence="17">
    <location>
        <begin position="372"/>
        <end position="395"/>
    </location>
</feature>
<evidence type="ECO:0000256" key="10">
    <source>
        <dbReference type="ARBA" id="ARBA00022840"/>
    </source>
</evidence>
<feature type="transmembrane region" description="Helical" evidence="17">
    <location>
        <begin position="162"/>
        <end position="180"/>
    </location>
</feature>
<dbReference type="InterPro" id="IPR001757">
    <property type="entry name" value="P_typ_ATPase"/>
</dbReference>
<dbReference type="PROSITE" id="PS00154">
    <property type="entry name" value="ATPASE_E1_E2"/>
    <property type="match status" value="1"/>
</dbReference>
<comment type="subcellular location">
    <subcellularLocation>
        <location evidence="1">Cell membrane</location>
        <topology evidence="1">Multi-pass membrane protein</topology>
    </subcellularLocation>
</comment>
<keyword evidence="15 17" id="KW-0472">Membrane</keyword>
<dbReference type="SUPFAM" id="SSF56784">
    <property type="entry name" value="HAD-like"/>
    <property type="match status" value="1"/>
</dbReference>
<dbReference type="InterPro" id="IPR017969">
    <property type="entry name" value="Heavy-metal-associated_CS"/>
</dbReference>
<dbReference type="Pfam" id="PF00122">
    <property type="entry name" value="E1-E2_ATPase"/>
    <property type="match status" value="1"/>
</dbReference>
<keyword evidence="12 17" id="KW-1133">Transmembrane helix</keyword>
<dbReference type="SFLD" id="SFLDF00027">
    <property type="entry name" value="p-type_atpase"/>
    <property type="match status" value="1"/>
</dbReference>
<evidence type="ECO:0000256" key="13">
    <source>
        <dbReference type="ARBA" id="ARBA00023008"/>
    </source>
</evidence>
<evidence type="ECO:0000256" key="11">
    <source>
        <dbReference type="ARBA" id="ARBA00022967"/>
    </source>
</evidence>
<evidence type="ECO:0000256" key="1">
    <source>
        <dbReference type="ARBA" id="ARBA00004651"/>
    </source>
</evidence>
<dbReference type="InterPro" id="IPR006121">
    <property type="entry name" value="HMA_dom"/>
</dbReference>
<dbReference type="EC" id="7.2.2.8" evidence="3"/>
<dbReference type="Pfam" id="PF00403">
    <property type="entry name" value="HMA"/>
    <property type="match status" value="1"/>
</dbReference>
<dbReference type="SUPFAM" id="SSF81653">
    <property type="entry name" value="Calcium ATPase, transduction domain A"/>
    <property type="match status" value="1"/>
</dbReference>
<keyword evidence="11" id="KW-1278">Translocase</keyword>
<dbReference type="NCBIfam" id="TIGR01525">
    <property type="entry name" value="ATPase-IB_hvy"/>
    <property type="match status" value="1"/>
</dbReference>
<dbReference type="GO" id="GO:0055070">
    <property type="term" value="P:copper ion homeostasis"/>
    <property type="evidence" value="ECO:0007669"/>
    <property type="project" value="TreeGrafter"/>
</dbReference>
<evidence type="ECO:0000313" key="20">
    <source>
        <dbReference type="Proteomes" id="UP000287394"/>
    </source>
</evidence>
<dbReference type="InterPro" id="IPR023214">
    <property type="entry name" value="HAD_sf"/>
</dbReference>
<dbReference type="InterPro" id="IPR018303">
    <property type="entry name" value="ATPase_P-typ_P_site"/>
</dbReference>
<dbReference type="GO" id="GO:0140581">
    <property type="term" value="F:P-type monovalent copper transporter activity"/>
    <property type="evidence" value="ECO:0007669"/>
    <property type="project" value="UniProtKB-EC"/>
</dbReference>
<dbReference type="GO" id="GO:0005886">
    <property type="term" value="C:plasma membrane"/>
    <property type="evidence" value="ECO:0007669"/>
    <property type="project" value="UniProtKB-SubCell"/>
</dbReference>
<dbReference type="FunFam" id="2.70.150.10:FF:000020">
    <property type="entry name" value="Copper-exporting P-type ATPase A"/>
    <property type="match status" value="1"/>
</dbReference>
<dbReference type="Pfam" id="PF00702">
    <property type="entry name" value="Hydrolase"/>
    <property type="match status" value="1"/>
</dbReference>
<dbReference type="NCBIfam" id="TIGR01511">
    <property type="entry name" value="ATPase-IB1_Cu"/>
    <property type="match status" value="1"/>
</dbReference>
<dbReference type="PRINTS" id="PR00943">
    <property type="entry name" value="CUATPASE"/>
</dbReference>
<comment type="similarity">
    <text evidence="2 17">Belongs to the cation transport ATPase (P-type) (TC 3.A.3) family. Type IB subfamily.</text>
</comment>
<dbReference type="PROSITE" id="PS50846">
    <property type="entry name" value="HMA_2"/>
    <property type="match status" value="1"/>
</dbReference>
<evidence type="ECO:0000256" key="17">
    <source>
        <dbReference type="RuleBase" id="RU362081"/>
    </source>
</evidence>
<dbReference type="PROSITE" id="PS01047">
    <property type="entry name" value="HMA_1"/>
    <property type="match status" value="1"/>
</dbReference>
<keyword evidence="9" id="KW-0187">Copper transport</keyword>
<dbReference type="SFLD" id="SFLDS00003">
    <property type="entry name" value="Haloacid_Dehalogenase"/>
    <property type="match status" value="1"/>
</dbReference>
<evidence type="ECO:0000259" key="18">
    <source>
        <dbReference type="PROSITE" id="PS50846"/>
    </source>
</evidence>
<evidence type="ECO:0000256" key="15">
    <source>
        <dbReference type="ARBA" id="ARBA00023136"/>
    </source>
</evidence>
<protein>
    <recommendedName>
        <fullName evidence="3">P-type Cu(+) transporter</fullName>
        <ecNumber evidence="3">7.2.2.8</ecNumber>
    </recommendedName>
</protein>
<dbReference type="SUPFAM" id="SSF81665">
    <property type="entry name" value="Calcium ATPase, transmembrane domain M"/>
    <property type="match status" value="1"/>
</dbReference>
<dbReference type="FunFam" id="3.30.70.100:FF:000005">
    <property type="entry name" value="Copper-exporting P-type ATPase A"/>
    <property type="match status" value="1"/>
</dbReference>
<dbReference type="OrthoDB" id="9813266at2"/>
<keyword evidence="7 17" id="KW-0479">Metal-binding</keyword>
<evidence type="ECO:0000256" key="8">
    <source>
        <dbReference type="ARBA" id="ARBA00022741"/>
    </source>
</evidence>
<dbReference type="NCBIfam" id="TIGR01494">
    <property type="entry name" value="ATPase_P-type"/>
    <property type="match status" value="1"/>
</dbReference>
<keyword evidence="10 17" id="KW-0067">ATP-binding</keyword>
<dbReference type="GO" id="GO:0005507">
    <property type="term" value="F:copper ion binding"/>
    <property type="evidence" value="ECO:0007669"/>
    <property type="project" value="TreeGrafter"/>
</dbReference>
<dbReference type="Proteomes" id="UP000287394">
    <property type="component" value="Chromosome"/>
</dbReference>
<evidence type="ECO:0000256" key="14">
    <source>
        <dbReference type="ARBA" id="ARBA00023065"/>
    </source>
</evidence>
<keyword evidence="6 17" id="KW-0812">Transmembrane</keyword>
<dbReference type="Gene3D" id="3.40.1110.10">
    <property type="entry name" value="Calcium-transporting ATPase, cytoplasmic domain N"/>
    <property type="match status" value="1"/>
</dbReference>
<keyword evidence="14" id="KW-0406">Ion transport</keyword>
<dbReference type="CDD" id="cd00371">
    <property type="entry name" value="HMA"/>
    <property type="match status" value="1"/>
</dbReference>
<dbReference type="SFLD" id="SFLDG00002">
    <property type="entry name" value="C1.7:_P-type_atpase_like"/>
    <property type="match status" value="1"/>
</dbReference>